<dbReference type="GO" id="GO:0008652">
    <property type="term" value="P:amino acid biosynthetic process"/>
    <property type="evidence" value="ECO:0007669"/>
    <property type="project" value="UniProtKB-KW"/>
</dbReference>
<dbReference type="EC" id="2.3.1.30" evidence="2"/>
<name>A0A2W5P828_9SPHN</name>
<keyword evidence="3" id="KW-0028">Amino-acid biosynthesis</keyword>
<evidence type="ECO:0000256" key="5">
    <source>
        <dbReference type="ARBA" id="ARBA00023315"/>
    </source>
</evidence>
<dbReference type="InterPro" id="IPR042122">
    <property type="entry name" value="Ser_AcTrfase_N_sf"/>
</dbReference>
<keyword evidence="4 7" id="KW-0808">Transferase</keyword>
<sequence length="324" mass="34222">MHDIGGTGGAVRGAGAGAPIAAAVEALRDARRDWRQRHDDGHDPASFPSLGALARVIDLLAAALFPRRLGQFRGAVADEDAFVAAKLLAAATELEREVAAELGYWQAEARSGAFDPDQPGTIVRLFVATLGDVRRLIDSDVEAAFLGDPAARSADEILVCYPGAIASLHHRIAHQLYQLGAPIVARLISELANERTGVDIHPGATIGAHFFIDHGTGVVIGETAIIGDRVRLYQHVTLGARTPLADAPDRPRERYARHPIVEDDVVIYAGSTILGRVTIGRGAMIGGNVWLLRDVPAGATVTQPEANVLATSEGLAMRDGLTDG</sequence>
<organism evidence="7 8">
    <name type="scientific">Sphingomonas taxi</name>
    <dbReference type="NCBI Taxonomy" id="1549858"/>
    <lineage>
        <taxon>Bacteria</taxon>
        <taxon>Pseudomonadati</taxon>
        <taxon>Pseudomonadota</taxon>
        <taxon>Alphaproteobacteria</taxon>
        <taxon>Sphingomonadales</taxon>
        <taxon>Sphingomonadaceae</taxon>
        <taxon>Sphingomonas</taxon>
    </lineage>
</organism>
<comment type="similarity">
    <text evidence="1">Belongs to the transferase hexapeptide repeat family.</text>
</comment>
<dbReference type="InterPro" id="IPR053376">
    <property type="entry name" value="Serine_acetyltransferase"/>
</dbReference>
<dbReference type="Gene3D" id="2.160.10.10">
    <property type="entry name" value="Hexapeptide repeat proteins"/>
    <property type="match status" value="1"/>
</dbReference>
<comment type="catalytic activity">
    <reaction evidence="6">
        <text>L-serine + acetyl-CoA = O-acetyl-L-serine + CoA</text>
        <dbReference type="Rhea" id="RHEA:24560"/>
        <dbReference type="ChEBI" id="CHEBI:33384"/>
        <dbReference type="ChEBI" id="CHEBI:57287"/>
        <dbReference type="ChEBI" id="CHEBI:57288"/>
        <dbReference type="ChEBI" id="CHEBI:58340"/>
        <dbReference type="EC" id="2.3.1.30"/>
    </reaction>
</comment>
<comment type="caution">
    <text evidence="7">The sequence shown here is derived from an EMBL/GenBank/DDBJ whole genome shotgun (WGS) entry which is preliminary data.</text>
</comment>
<reference evidence="7 8" key="1">
    <citation type="submission" date="2017-08" db="EMBL/GenBank/DDBJ databases">
        <title>Infants hospitalized years apart are colonized by the same room-sourced microbial strains.</title>
        <authorList>
            <person name="Brooks B."/>
            <person name="Olm M.R."/>
            <person name="Firek B.A."/>
            <person name="Baker R."/>
            <person name="Thomas B.C."/>
            <person name="Morowitz M.J."/>
            <person name="Banfield J.F."/>
        </authorList>
    </citation>
    <scope>NUCLEOTIDE SEQUENCE [LARGE SCALE GENOMIC DNA]</scope>
    <source>
        <strain evidence="7">S2_005_001_R1_22</strain>
    </source>
</reference>
<evidence type="ECO:0000256" key="1">
    <source>
        <dbReference type="ARBA" id="ARBA00007274"/>
    </source>
</evidence>
<protein>
    <recommendedName>
        <fullName evidence="2">serine O-acetyltransferase</fullName>
        <ecNumber evidence="2">2.3.1.30</ecNumber>
    </recommendedName>
</protein>
<dbReference type="NCBIfam" id="NF041874">
    <property type="entry name" value="EPS_EpsC"/>
    <property type="match status" value="1"/>
</dbReference>
<evidence type="ECO:0000256" key="2">
    <source>
        <dbReference type="ARBA" id="ARBA00013266"/>
    </source>
</evidence>
<evidence type="ECO:0000256" key="6">
    <source>
        <dbReference type="ARBA" id="ARBA00049486"/>
    </source>
</evidence>
<dbReference type="GO" id="GO:0009001">
    <property type="term" value="F:serine O-acetyltransferase activity"/>
    <property type="evidence" value="ECO:0007669"/>
    <property type="project" value="UniProtKB-EC"/>
</dbReference>
<gene>
    <name evidence="7" type="ORF">DI544_04860</name>
</gene>
<dbReference type="InterPro" id="IPR045304">
    <property type="entry name" value="LbH_SAT"/>
</dbReference>
<evidence type="ECO:0000313" key="7">
    <source>
        <dbReference type="EMBL" id="PZQ61942.1"/>
    </source>
</evidence>
<evidence type="ECO:0000256" key="3">
    <source>
        <dbReference type="ARBA" id="ARBA00022605"/>
    </source>
</evidence>
<evidence type="ECO:0000256" key="4">
    <source>
        <dbReference type="ARBA" id="ARBA00022679"/>
    </source>
</evidence>
<dbReference type="AlphaFoldDB" id="A0A2W5P828"/>
<dbReference type="PANTHER" id="PTHR42811">
    <property type="entry name" value="SERINE ACETYLTRANSFERASE"/>
    <property type="match status" value="1"/>
</dbReference>
<dbReference type="CDD" id="cd03354">
    <property type="entry name" value="LbH_SAT"/>
    <property type="match status" value="1"/>
</dbReference>
<dbReference type="EMBL" id="QFQI01000002">
    <property type="protein sequence ID" value="PZQ61942.1"/>
    <property type="molecule type" value="Genomic_DNA"/>
</dbReference>
<dbReference type="Gene3D" id="1.10.3130.10">
    <property type="entry name" value="serine acetyltransferase, domain 1"/>
    <property type="match status" value="1"/>
</dbReference>
<proteinExistence type="inferred from homology"/>
<accession>A0A2W5P828</accession>
<dbReference type="InterPro" id="IPR011004">
    <property type="entry name" value="Trimer_LpxA-like_sf"/>
</dbReference>
<evidence type="ECO:0000313" key="8">
    <source>
        <dbReference type="Proteomes" id="UP000249229"/>
    </source>
</evidence>
<dbReference type="InterPro" id="IPR001451">
    <property type="entry name" value="Hexapep"/>
</dbReference>
<keyword evidence="5" id="KW-0012">Acyltransferase</keyword>
<dbReference type="Pfam" id="PF00132">
    <property type="entry name" value="Hexapep"/>
    <property type="match status" value="1"/>
</dbReference>
<dbReference type="SUPFAM" id="SSF51161">
    <property type="entry name" value="Trimeric LpxA-like enzymes"/>
    <property type="match status" value="1"/>
</dbReference>
<dbReference type="Proteomes" id="UP000249229">
    <property type="component" value="Unassembled WGS sequence"/>
</dbReference>